<dbReference type="RefSeq" id="WP_203930597.1">
    <property type="nucleotide sequence ID" value="NZ_BOPH01000082.1"/>
</dbReference>
<name>A0A8J4A0H4_9ACTN</name>
<dbReference type="GO" id="GO:0005737">
    <property type="term" value="C:cytoplasm"/>
    <property type="evidence" value="ECO:0007669"/>
    <property type="project" value="InterPro"/>
</dbReference>
<dbReference type="InterPro" id="IPR009000">
    <property type="entry name" value="Transl_B-barrel_sf"/>
</dbReference>
<dbReference type="PROSITE" id="PS51722">
    <property type="entry name" value="G_TR_2"/>
    <property type="match status" value="1"/>
</dbReference>
<dbReference type="Gene3D" id="3.40.50.300">
    <property type="entry name" value="P-loop containing nucleotide triphosphate hydrolases"/>
    <property type="match status" value="1"/>
</dbReference>
<dbReference type="GO" id="GO:0005525">
    <property type="term" value="F:GTP binding"/>
    <property type="evidence" value="ECO:0007669"/>
    <property type="project" value="UniProtKB-KW"/>
</dbReference>
<keyword evidence="3" id="KW-0251">Elongation factor</keyword>
<dbReference type="InterPro" id="IPR015191">
    <property type="entry name" value="SelB_WHD4"/>
</dbReference>
<dbReference type="SUPFAM" id="SSF52540">
    <property type="entry name" value="P-loop containing nucleoside triphosphate hydrolases"/>
    <property type="match status" value="1"/>
</dbReference>
<proteinExistence type="predicted"/>
<dbReference type="SUPFAM" id="SSF50447">
    <property type="entry name" value="Translation proteins"/>
    <property type="match status" value="1"/>
</dbReference>
<keyword evidence="4" id="KW-1185">Reference proteome</keyword>
<dbReference type="InterPro" id="IPR050055">
    <property type="entry name" value="EF-Tu_GTPase"/>
</dbReference>
<dbReference type="InterPro" id="IPR036388">
    <property type="entry name" value="WH-like_DNA-bd_sf"/>
</dbReference>
<feature type="domain" description="Tr-type G" evidence="2">
    <location>
        <begin position="1"/>
        <end position="168"/>
    </location>
</feature>
<dbReference type="InterPro" id="IPR036390">
    <property type="entry name" value="WH_DNA-bd_sf"/>
</dbReference>
<dbReference type="Pfam" id="PF00009">
    <property type="entry name" value="GTP_EFTU"/>
    <property type="match status" value="1"/>
</dbReference>
<reference evidence="3" key="1">
    <citation type="submission" date="2021-01" db="EMBL/GenBank/DDBJ databases">
        <title>Whole genome shotgun sequence of Virgisporangium ochraceum NBRC 16418.</title>
        <authorList>
            <person name="Komaki H."/>
            <person name="Tamura T."/>
        </authorList>
    </citation>
    <scope>NUCLEOTIDE SEQUENCE</scope>
    <source>
        <strain evidence="3">NBRC 16418</strain>
    </source>
</reference>
<dbReference type="Proteomes" id="UP000635606">
    <property type="component" value="Unassembled WGS sequence"/>
</dbReference>
<dbReference type="GO" id="GO:0001514">
    <property type="term" value="P:selenocysteine incorporation"/>
    <property type="evidence" value="ECO:0007669"/>
    <property type="project" value="InterPro"/>
</dbReference>
<organism evidence="3 4">
    <name type="scientific">Virgisporangium ochraceum</name>
    <dbReference type="NCBI Taxonomy" id="65505"/>
    <lineage>
        <taxon>Bacteria</taxon>
        <taxon>Bacillati</taxon>
        <taxon>Actinomycetota</taxon>
        <taxon>Actinomycetes</taxon>
        <taxon>Micromonosporales</taxon>
        <taxon>Micromonosporaceae</taxon>
        <taxon>Virgisporangium</taxon>
    </lineage>
</organism>
<evidence type="ECO:0000313" key="4">
    <source>
        <dbReference type="Proteomes" id="UP000635606"/>
    </source>
</evidence>
<dbReference type="AlphaFoldDB" id="A0A8J4A0H4"/>
<keyword evidence="1" id="KW-0342">GTP-binding</keyword>
<dbReference type="GO" id="GO:0003746">
    <property type="term" value="F:translation elongation factor activity"/>
    <property type="evidence" value="ECO:0007669"/>
    <property type="project" value="UniProtKB-KW"/>
</dbReference>
<dbReference type="SUPFAM" id="SSF46785">
    <property type="entry name" value="Winged helix' DNA-binding domain"/>
    <property type="match status" value="1"/>
</dbReference>
<evidence type="ECO:0000259" key="2">
    <source>
        <dbReference type="PROSITE" id="PS51722"/>
    </source>
</evidence>
<protein>
    <submittedName>
        <fullName evidence="3">Selenocysteine-specific translation elongation factor</fullName>
    </submittedName>
</protein>
<evidence type="ECO:0000256" key="1">
    <source>
        <dbReference type="ARBA" id="ARBA00023134"/>
    </source>
</evidence>
<dbReference type="EMBL" id="BOPH01000082">
    <property type="protein sequence ID" value="GIJ70701.1"/>
    <property type="molecule type" value="Genomic_DNA"/>
</dbReference>
<dbReference type="GO" id="GO:0003723">
    <property type="term" value="F:RNA binding"/>
    <property type="evidence" value="ECO:0007669"/>
    <property type="project" value="InterPro"/>
</dbReference>
<dbReference type="Gene3D" id="1.10.10.10">
    <property type="entry name" value="Winged helix-like DNA-binding domain superfamily/Winged helix DNA-binding domain"/>
    <property type="match status" value="1"/>
</dbReference>
<dbReference type="InterPro" id="IPR027417">
    <property type="entry name" value="P-loop_NTPase"/>
</dbReference>
<comment type="caution">
    <text evidence="3">The sequence shown here is derived from an EMBL/GenBank/DDBJ whole genome shotgun (WGS) entry which is preliminary data.</text>
</comment>
<dbReference type="GO" id="GO:0003924">
    <property type="term" value="F:GTPase activity"/>
    <property type="evidence" value="ECO:0007669"/>
    <property type="project" value="InterPro"/>
</dbReference>
<dbReference type="PANTHER" id="PTHR43721:SF22">
    <property type="entry name" value="ELONGATION FACTOR TU, MITOCHONDRIAL"/>
    <property type="match status" value="1"/>
</dbReference>
<dbReference type="CDD" id="cd04171">
    <property type="entry name" value="SelB"/>
    <property type="match status" value="1"/>
</dbReference>
<keyword evidence="1" id="KW-0547">Nucleotide-binding</keyword>
<dbReference type="InterPro" id="IPR000795">
    <property type="entry name" value="T_Tr_GTP-bd_dom"/>
</dbReference>
<sequence>MHVLATAGHVDHGKSTLIRNLTGMEPDRLAEERTRGLTIDLGFAWMTLPSRRQVAFVDVPGHERFLGTMLAGVGPVPAVLFVVAADEGWKPQSEEHLAALDALGVRHGLLVVTRSDLADPAPALAAARERLARSSLGTVPAVAVSAATGAGLPRLVAAIDEVTSGLPEPDRTAPVRLWLDRSFTIRGSGVVVTGTLGAGTVDIGDELELSPSRQRVQVRGLQTLERPARSVGPVARVAVNLRGAERSTVSRGMALLTPGRWSLPDVVDVRLDRPGDAEESDWEVPGAAVLHVGSGRTVVRIRPLAHDRRRLVARLALRDRMPLHVGDRAVLRDPGQSHGETRVLGRVTVLDVRPPALRRRGDAARRGLRLLELVDVPDGAVMLDQHGVLRLPDFTLMGVAPPDVPAVGEWLIHPDHRRRMGERLVSLVTGYAVRNPLERGMPVDAARRALDLPHRRLVDAVLPSPLRIVEGRIRRADQVQELPGPLARAVGVVVTRLAEAPFRAPEHQELAALGLDRKGLAAAERTGHLLRIADGVVLAPGADEEAARILAGLPQPFSASDARRALDTTRRVIIPLLELLDRGGYTERVDANQRRCRTPATSP</sequence>
<dbReference type="Pfam" id="PF09107">
    <property type="entry name" value="WHD_3rd_SelB"/>
    <property type="match status" value="1"/>
</dbReference>
<evidence type="ECO:0000313" key="3">
    <source>
        <dbReference type="EMBL" id="GIJ70701.1"/>
    </source>
</evidence>
<keyword evidence="3" id="KW-0648">Protein biosynthesis</keyword>
<accession>A0A8J4A0H4</accession>
<gene>
    <name evidence="3" type="primary">selB_2</name>
    <name evidence="3" type="ORF">Voc01_056180</name>
</gene>
<dbReference type="Gene3D" id="2.40.30.10">
    <property type="entry name" value="Translation factors"/>
    <property type="match status" value="1"/>
</dbReference>
<dbReference type="PANTHER" id="PTHR43721">
    <property type="entry name" value="ELONGATION FACTOR TU-RELATED"/>
    <property type="match status" value="1"/>
</dbReference>